<reference evidence="2" key="2">
    <citation type="submission" date="2025-08" db="UniProtKB">
        <authorList>
            <consortium name="Ensembl"/>
        </authorList>
    </citation>
    <scope>IDENTIFICATION</scope>
</reference>
<reference evidence="2" key="3">
    <citation type="submission" date="2025-09" db="UniProtKB">
        <authorList>
            <consortium name="Ensembl"/>
        </authorList>
    </citation>
    <scope>IDENTIFICATION</scope>
</reference>
<sequence length="165" mass="18590">MAHVPKVALELIFSGTHTAQVLATGPGDSEVLDLLGLWGEDIVQAQLWTSYRKVDISEQIAWGVQANEYNRDQQQSCKKAKELHQGFHETKEVKNRSDTVSQTLCFYKEPHAILGRDPARTPQTTVDTLEEPKTLTATVNSEEKEGVQRRRQNKGFQQCHEPGSF</sequence>
<dbReference type="Proteomes" id="UP000291020">
    <property type="component" value="Unassembled WGS sequence"/>
</dbReference>
<reference evidence="3" key="1">
    <citation type="journal article" date="2017" name="PLoS ONE">
        <title>The Agassiz's desert tortoise genome provides a resource for the conservation of a threatened species.</title>
        <authorList>
            <person name="Tollis M."/>
            <person name="DeNardo D.F."/>
            <person name="Cornelius J.A."/>
            <person name="Dolby G.A."/>
            <person name="Edwards T."/>
            <person name="Henen B.T."/>
            <person name="Karl A.E."/>
            <person name="Murphy R.W."/>
            <person name="Kusumi K."/>
        </authorList>
    </citation>
    <scope>NUCLEOTIDE SEQUENCE [LARGE SCALE GENOMIC DNA]</scope>
</reference>
<dbReference type="AlphaFoldDB" id="A0A452GFS7"/>
<evidence type="ECO:0000256" key="1">
    <source>
        <dbReference type="SAM" id="MobiDB-lite"/>
    </source>
</evidence>
<keyword evidence="3" id="KW-1185">Reference proteome</keyword>
<evidence type="ECO:0000313" key="3">
    <source>
        <dbReference type="Proteomes" id="UP000291020"/>
    </source>
</evidence>
<proteinExistence type="predicted"/>
<evidence type="ECO:0000313" key="2">
    <source>
        <dbReference type="Ensembl" id="ENSGAGP00000000418.1"/>
    </source>
</evidence>
<protein>
    <submittedName>
        <fullName evidence="2">Uncharacterized protein</fullName>
    </submittedName>
</protein>
<dbReference type="Ensembl" id="ENSGAGT00000000470.1">
    <property type="protein sequence ID" value="ENSGAGP00000000418.1"/>
    <property type="gene ID" value="ENSGAGG00000000350.1"/>
</dbReference>
<name>A0A452GFS7_9SAUR</name>
<accession>A0A452GFS7</accession>
<organism evidence="2 3">
    <name type="scientific">Gopherus agassizii</name>
    <name type="common">Agassiz's desert tortoise</name>
    <dbReference type="NCBI Taxonomy" id="38772"/>
    <lineage>
        <taxon>Eukaryota</taxon>
        <taxon>Metazoa</taxon>
        <taxon>Chordata</taxon>
        <taxon>Craniata</taxon>
        <taxon>Vertebrata</taxon>
        <taxon>Euteleostomi</taxon>
        <taxon>Archelosauria</taxon>
        <taxon>Testudinata</taxon>
        <taxon>Testudines</taxon>
        <taxon>Cryptodira</taxon>
        <taxon>Durocryptodira</taxon>
        <taxon>Testudinoidea</taxon>
        <taxon>Testudinidae</taxon>
        <taxon>Gopherus</taxon>
    </lineage>
</organism>
<feature type="region of interest" description="Disordered" evidence="1">
    <location>
        <begin position="138"/>
        <end position="165"/>
    </location>
</feature>